<evidence type="ECO:0008006" key="4">
    <source>
        <dbReference type="Google" id="ProtNLM"/>
    </source>
</evidence>
<feature type="transmembrane region" description="Helical" evidence="1">
    <location>
        <begin position="78"/>
        <end position="100"/>
    </location>
</feature>
<protein>
    <recommendedName>
        <fullName evidence="4">Transmembrane protein</fullName>
    </recommendedName>
</protein>
<evidence type="ECO:0000313" key="3">
    <source>
        <dbReference type="Proteomes" id="UP001432027"/>
    </source>
</evidence>
<evidence type="ECO:0000256" key="1">
    <source>
        <dbReference type="SAM" id="Phobius"/>
    </source>
</evidence>
<feature type="transmembrane region" description="Helical" evidence="1">
    <location>
        <begin position="39"/>
        <end position="66"/>
    </location>
</feature>
<evidence type="ECO:0000313" key="2">
    <source>
        <dbReference type="EMBL" id="GMS97602.1"/>
    </source>
</evidence>
<name>A0AAV5TT24_9BILA</name>
<keyword evidence="1" id="KW-0472">Membrane</keyword>
<keyword evidence="1" id="KW-0812">Transmembrane</keyword>
<dbReference type="EMBL" id="BTSX01000004">
    <property type="protein sequence ID" value="GMS97602.1"/>
    <property type="molecule type" value="Genomic_DNA"/>
</dbReference>
<reference evidence="2" key="1">
    <citation type="submission" date="2023-10" db="EMBL/GenBank/DDBJ databases">
        <title>Genome assembly of Pristionchus species.</title>
        <authorList>
            <person name="Yoshida K."/>
            <person name="Sommer R.J."/>
        </authorList>
    </citation>
    <scope>NUCLEOTIDE SEQUENCE</scope>
    <source>
        <strain evidence="2">RS0144</strain>
    </source>
</reference>
<comment type="caution">
    <text evidence="2">The sequence shown here is derived from an EMBL/GenBank/DDBJ whole genome shotgun (WGS) entry which is preliminary data.</text>
</comment>
<dbReference type="Proteomes" id="UP001432027">
    <property type="component" value="Unassembled WGS sequence"/>
</dbReference>
<gene>
    <name evidence="2" type="ORF">PENTCL1PPCAC_19777</name>
</gene>
<sequence length="186" mass="19343">SFSILLRYSRPLAPHPFQSTCTSSIVSSSLRGRNTLPRAIASFHSLTSSSFFLFTFFLGGGFFGLLAGRGGRGGVVSLLPFLGFSLSTCVGSALGGTAVGERTGVQGEPSRFCLTDSFSSILSLLAIVSATRSVLGTWVGASSSLGVPDVLRESSRESLLPPPPPSSPLLLSSSLSLSRCSSPFLF</sequence>
<keyword evidence="1" id="KW-1133">Transmembrane helix</keyword>
<organism evidence="2 3">
    <name type="scientific">Pristionchus entomophagus</name>
    <dbReference type="NCBI Taxonomy" id="358040"/>
    <lineage>
        <taxon>Eukaryota</taxon>
        <taxon>Metazoa</taxon>
        <taxon>Ecdysozoa</taxon>
        <taxon>Nematoda</taxon>
        <taxon>Chromadorea</taxon>
        <taxon>Rhabditida</taxon>
        <taxon>Rhabditina</taxon>
        <taxon>Diplogasteromorpha</taxon>
        <taxon>Diplogasteroidea</taxon>
        <taxon>Neodiplogasteridae</taxon>
        <taxon>Pristionchus</taxon>
    </lineage>
</organism>
<feature type="non-terminal residue" evidence="2">
    <location>
        <position position="1"/>
    </location>
</feature>
<keyword evidence="3" id="KW-1185">Reference proteome</keyword>
<feature type="non-terminal residue" evidence="2">
    <location>
        <position position="186"/>
    </location>
</feature>
<accession>A0AAV5TT24</accession>
<proteinExistence type="predicted"/>
<dbReference type="AlphaFoldDB" id="A0AAV5TT24"/>